<dbReference type="Proteomes" id="UP001642464">
    <property type="component" value="Unassembled WGS sequence"/>
</dbReference>
<gene>
    <name evidence="3" type="ORF">SCF082_LOCUS38662</name>
</gene>
<keyword evidence="4" id="KW-1185">Reference proteome</keyword>
<accession>A0ABP0PYR7</accession>
<sequence>MELHMDDAEEIQDWAKALRLHTERSVPKASPKAVASPTSPSKDEVEELSEQADEECSLLRAKSQKLQQRIATLETLSDRREKQMKRLLKRLDGAMQMLEALEDMCGQQRKVISAQQQVPGGGCCGR</sequence>
<organism evidence="3 4">
    <name type="scientific">Durusdinium trenchii</name>
    <dbReference type="NCBI Taxonomy" id="1381693"/>
    <lineage>
        <taxon>Eukaryota</taxon>
        <taxon>Sar</taxon>
        <taxon>Alveolata</taxon>
        <taxon>Dinophyceae</taxon>
        <taxon>Suessiales</taxon>
        <taxon>Symbiodiniaceae</taxon>
        <taxon>Durusdinium</taxon>
    </lineage>
</organism>
<dbReference type="PROSITE" id="PS50003">
    <property type="entry name" value="PH_DOMAIN"/>
    <property type="match status" value="1"/>
</dbReference>
<evidence type="ECO:0000313" key="4">
    <source>
        <dbReference type="Proteomes" id="UP001642464"/>
    </source>
</evidence>
<dbReference type="InterPro" id="IPR001849">
    <property type="entry name" value="PH_domain"/>
</dbReference>
<protein>
    <recommendedName>
        <fullName evidence="2">PH domain-containing protein</fullName>
    </recommendedName>
</protein>
<dbReference type="EMBL" id="CAXAMM010038807">
    <property type="protein sequence ID" value="CAK9081165.1"/>
    <property type="molecule type" value="Genomic_DNA"/>
</dbReference>
<proteinExistence type="predicted"/>
<comment type="caution">
    <text evidence="3">The sequence shown here is derived from an EMBL/GenBank/DDBJ whole genome shotgun (WGS) entry which is preliminary data.</text>
</comment>
<evidence type="ECO:0000259" key="2">
    <source>
        <dbReference type="PROSITE" id="PS50003"/>
    </source>
</evidence>
<feature type="region of interest" description="Disordered" evidence="1">
    <location>
        <begin position="21"/>
        <end position="48"/>
    </location>
</feature>
<feature type="domain" description="PH" evidence="2">
    <location>
        <begin position="1"/>
        <end position="23"/>
    </location>
</feature>
<evidence type="ECO:0000313" key="3">
    <source>
        <dbReference type="EMBL" id="CAK9081165.1"/>
    </source>
</evidence>
<reference evidence="3 4" key="1">
    <citation type="submission" date="2024-02" db="EMBL/GenBank/DDBJ databases">
        <authorList>
            <person name="Chen Y."/>
            <person name="Shah S."/>
            <person name="Dougan E. K."/>
            <person name="Thang M."/>
            <person name="Chan C."/>
        </authorList>
    </citation>
    <scope>NUCLEOTIDE SEQUENCE [LARGE SCALE GENOMIC DNA]</scope>
</reference>
<evidence type="ECO:0000256" key="1">
    <source>
        <dbReference type="SAM" id="MobiDB-lite"/>
    </source>
</evidence>
<name>A0ABP0PYR7_9DINO</name>